<dbReference type="RefSeq" id="WP_070318785.1">
    <property type="nucleotide sequence ID" value="NZ_JAUSVM010000001.1"/>
</dbReference>
<dbReference type="SUPFAM" id="SSF55729">
    <property type="entry name" value="Acyl-CoA N-acyltransferases (Nat)"/>
    <property type="match status" value="1"/>
</dbReference>
<reference evidence="4 5" key="1">
    <citation type="submission" date="2023-07" db="EMBL/GenBank/DDBJ databases">
        <title>Sequencing the genomes of 1000 actinobacteria strains.</title>
        <authorList>
            <person name="Klenk H.-P."/>
        </authorList>
    </citation>
    <scope>NUCLEOTIDE SEQUENCE [LARGE SCALE GENOMIC DNA]</scope>
    <source>
        <strain evidence="4 5">DSM 14785</strain>
    </source>
</reference>
<accession>A0ABU0GQP2</accession>
<dbReference type="InterPro" id="IPR000182">
    <property type="entry name" value="GNAT_dom"/>
</dbReference>
<gene>
    <name evidence="4" type="ORF">JO380_003467</name>
</gene>
<sequence length="256" mass="26208">MTDGLLARLPAALRTRRDVLSDRERWAAACVVASDDHAAVLVRDVGDGPAVWAVGDPGSLATLLPPALVAHAAGARWVTAPRDVPVPPEALAAAGVVRRTAWDRLTSAAPPRPVEGEGAVRALDPDRDAPAIAACLDAANPTTQARPGADDDAAWWGVEGDHDDLLGVIGVAWRGGVDGARSVHLHGLGVVPAARGRGLGTALTAVATRRALEGGAPWASLGMYADNAAARHVYQSLGFAVDVENAGYGPPGADRP</sequence>
<dbReference type="EMBL" id="JAUSVM010000001">
    <property type="protein sequence ID" value="MDQ0427086.1"/>
    <property type="molecule type" value="Genomic_DNA"/>
</dbReference>
<dbReference type="CDD" id="cd04301">
    <property type="entry name" value="NAT_SF"/>
    <property type="match status" value="1"/>
</dbReference>
<keyword evidence="5" id="KW-1185">Reference proteome</keyword>
<evidence type="ECO:0000313" key="4">
    <source>
        <dbReference type="EMBL" id="MDQ0427086.1"/>
    </source>
</evidence>
<dbReference type="PANTHER" id="PTHR43877">
    <property type="entry name" value="AMINOALKYLPHOSPHONATE N-ACETYLTRANSFERASE-RELATED-RELATED"/>
    <property type="match status" value="1"/>
</dbReference>
<dbReference type="InterPro" id="IPR050832">
    <property type="entry name" value="Bact_Acetyltransf"/>
</dbReference>
<keyword evidence="1" id="KW-0808">Transferase</keyword>
<evidence type="ECO:0000256" key="1">
    <source>
        <dbReference type="ARBA" id="ARBA00022679"/>
    </source>
</evidence>
<dbReference type="Gene3D" id="3.40.630.30">
    <property type="match status" value="1"/>
</dbReference>
<name>A0ABU0GQP2_9CELL</name>
<protein>
    <submittedName>
        <fullName evidence="4">Ribosomal protein S18 acetylase RimI-like enzyme</fullName>
    </submittedName>
</protein>
<dbReference type="Proteomes" id="UP001240250">
    <property type="component" value="Unassembled WGS sequence"/>
</dbReference>
<dbReference type="PROSITE" id="PS51186">
    <property type="entry name" value="GNAT"/>
    <property type="match status" value="1"/>
</dbReference>
<evidence type="ECO:0000259" key="3">
    <source>
        <dbReference type="PROSITE" id="PS51186"/>
    </source>
</evidence>
<comment type="caution">
    <text evidence="4">The sequence shown here is derived from an EMBL/GenBank/DDBJ whole genome shotgun (WGS) entry which is preliminary data.</text>
</comment>
<dbReference type="Pfam" id="PF00583">
    <property type="entry name" value="Acetyltransf_1"/>
    <property type="match status" value="1"/>
</dbReference>
<feature type="domain" description="N-acetyltransferase" evidence="3">
    <location>
        <begin position="118"/>
        <end position="256"/>
    </location>
</feature>
<organism evidence="4 5">
    <name type="scientific">Cellulomonas iranensis</name>
    <dbReference type="NCBI Taxonomy" id="76862"/>
    <lineage>
        <taxon>Bacteria</taxon>
        <taxon>Bacillati</taxon>
        <taxon>Actinomycetota</taxon>
        <taxon>Actinomycetes</taxon>
        <taxon>Micrococcales</taxon>
        <taxon>Cellulomonadaceae</taxon>
        <taxon>Cellulomonas</taxon>
    </lineage>
</organism>
<proteinExistence type="predicted"/>
<evidence type="ECO:0000256" key="2">
    <source>
        <dbReference type="ARBA" id="ARBA00023315"/>
    </source>
</evidence>
<keyword evidence="2" id="KW-0012">Acyltransferase</keyword>
<dbReference type="InterPro" id="IPR016181">
    <property type="entry name" value="Acyl_CoA_acyltransferase"/>
</dbReference>
<evidence type="ECO:0000313" key="5">
    <source>
        <dbReference type="Proteomes" id="UP001240250"/>
    </source>
</evidence>